<dbReference type="OrthoDB" id="10250284at2759"/>
<evidence type="ECO:0000259" key="5">
    <source>
        <dbReference type="Pfam" id="PF23647"/>
    </source>
</evidence>
<dbReference type="InterPro" id="IPR055428">
    <property type="entry name" value="TRAPPC13_C"/>
</dbReference>
<evidence type="ECO:0000313" key="7">
    <source>
        <dbReference type="Proteomes" id="UP000789572"/>
    </source>
</evidence>
<dbReference type="InterPro" id="IPR055429">
    <property type="entry name" value="TRAPPC13_M"/>
</dbReference>
<evidence type="ECO:0000256" key="2">
    <source>
        <dbReference type="SAM" id="MobiDB-lite"/>
    </source>
</evidence>
<name>A0A9N8Z148_9GLOM</name>
<comment type="similarity">
    <text evidence="1">Belongs to the TRAPPC13 family.</text>
</comment>
<protein>
    <submittedName>
        <fullName evidence="6">3930_t:CDS:1</fullName>
    </submittedName>
</protein>
<dbReference type="Pfam" id="PF23647">
    <property type="entry name" value="TRAPPC13_M"/>
    <property type="match status" value="2"/>
</dbReference>
<feature type="domain" description="Trafficking protein particle complex subunit 13 middle" evidence="5">
    <location>
        <begin position="286"/>
        <end position="354"/>
    </location>
</feature>
<dbReference type="InterPro" id="IPR055427">
    <property type="entry name" value="TRAPPC13_N"/>
</dbReference>
<dbReference type="InterPro" id="IPR010378">
    <property type="entry name" value="TRAPPC13"/>
</dbReference>
<accession>A0A9N8Z148</accession>
<evidence type="ECO:0000259" key="4">
    <source>
        <dbReference type="Pfam" id="PF23643"/>
    </source>
</evidence>
<keyword evidence="7" id="KW-1185">Reference proteome</keyword>
<dbReference type="EMBL" id="CAJVPJ010000048">
    <property type="protein sequence ID" value="CAG8466115.1"/>
    <property type="molecule type" value="Genomic_DNA"/>
</dbReference>
<dbReference type="PANTHER" id="PTHR13134">
    <property type="entry name" value="TRAFFICKING PROTEIN PARTICLE COMPLEX SUBUNIT 13"/>
    <property type="match status" value="1"/>
</dbReference>
<organism evidence="6 7">
    <name type="scientific">Paraglomus occultum</name>
    <dbReference type="NCBI Taxonomy" id="144539"/>
    <lineage>
        <taxon>Eukaryota</taxon>
        <taxon>Fungi</taxon>
        <taxon>Fungi incertae sedis</taxon>
        <taxon>Mucoromycota</taxon>
        <taxon>Glomeromycotina</taxon>
        <taxon>Glomeromycetes</taxon>
        <taxon>Paraglomerales</taxon>
        <taxon>Paraglomeraceae</taxon>
        <taxon>Paraglomus</taxon>
    </lineage>
</organism>
<dbReference type="Proteomes" id="UP000789572">
    <property type="component" value="Unassembled WGS sequence"/>
</dbReference>
<feature type="domain" description="Trafficking protein particle complex subunit 13 middle" evidence="5">
    <location>
        <begin position="187"/>
        <end position="244"/>
    </location>
</feature>
<feature type="region of interest" description="Disordered" evidence="2">
    <location>
        <begin position="256"/>
        <end position="281"/>
    </location>
</feature>
<dbReference type="PANTHER" id="PTHR13134:SF3">
    <property type="entry name" value="TRAFFICKING PROTEIN PARTICLE COMPLEX SUBUNIT 13"/>
    <property type="match status" value="1"/>
</dbReference>
<dbReference type="Pfam" id="PF06159">
    <property type="entry name" value="TRAPPC13_N"/>
    <property type="match status" value="1"/>
</dbReference>
<dbReference type="AlphaFoldDB" id="A0A9N8Z148"/>
<proteinExistence type="inferred from homology"/>
<evidence type="ECO:0000259" key="3">
    <source>
        <dbReference type="Pfam" id="PF06159"/>
    </source>
</evidence>
<feature type="domain" description="Trafficking protein particle complex subunit 13 N-terminal" evidence="3">
    <location>
        <begin position="17"/>
        <end position="183"/>
    </location>
</feature>
<dbReference type="GO" id="GO:1990072">
    <property type="term" value="C:TRAPPIII protein complex"/>
    <property type="evidence" value="ECO:0007669"/>
    <property type="project" value="TreeGrafter"/>
</dbReference>
<sequence>MSAQTAYPNPQDSQREHILSLKVMRLSKPTLGQTHPVYYENSSMISNALESLASTELIAKQATPTQKIPLRDLGVSSLLSIPSSFGIIYLGETFDFYLCINNDSTQYAYNVSVRAELQTSAQRFCLIDTNDKPLATLESSKASEFVAQHEIKELGVHTLVCTVGYVTEEKEKKSFRKYYKFQVMNPLAVKTKVNNMADGKVFLEVQVHNVAERVMYLERMKFEPGDIFTYNDLNHVVEEGESENRETRGEDTKDILSNVGGHTEGQKDTTNVVGTVSSNSTSAGKDGISKKSIFGAYNYLNPQDIRQYLYMLNPKSDVDDRVARTTNALGKLDIIWRSSFGETGRLQTSQLTRKPLILEDIDLSVVSVPDVIRLESPFTISCKVRNRTTSLLKIVVTAVKNKMGAVLLAGASSKYLGELSPNGVVQFDMEFFPLAPGLQRVGGLRVLDVIGGYSKDVEHLTDIFVRFDD</sequence>
<reference evidence="6" key="1">
    <citation type="submission" date="2021-06" db="EMBL/GenBank/DDBJ databases">
        <authorList>
            <person name="Kallberg Y."/>
            <person name="Tangrot J."/>
            <person name="Rosling A."/>
        </authorList>
    </citation>
    <scope>NUCLEOTIDE SEQUENCE</scope>
    <source>
        <strain evidence="6">IA702</strain>
    </source>
</reference>
<evidence type="ECO:0000313" key="6">
    <source>
        <dbReference type="EMBL" id="CAG8466115.1"/>
    </source>
</evidence>
<feature type="domain" description="Trafficking protein particle complex subunit 13 C-terminal" evidence="4">
    <location>
        <begin position="369"/>
        <end position="465"/>
    </location>
</feature>
<comment type="caution">
    <text evidence="6">The sequence shown here is derived from an EMBL/GenBank/DDBJ whole genome shotgun (WGS) entry which is preliminary data.</text>
</comment>
<gene>
    <name evidence="6" type="ORF">POCULU_LOCUS806</name>
</gene>
<dbReference type="Pfam" id="PF23643">
    <property type="entry name" value="TRAPPC13_C"/>
    <property type="match status" value="1"/>
</dbReference>
<feature type="compositionally biased region" description="Low complexity" evidence="2">
    <location>
        <begin position="269"/>
        <end position="281"/>
    </location>
</feature>
<evidence type="ECO:0000256" key="1">
    <source>
        <dbReference type="ARBA" id="ARBA00010785"/>
    </source>
</evidence>